<reference evidence="1" key="1">
    <citation type="submission" date="2020-11" db="EMBL/GenBank/DDBJ databases">
        <authorList>
            <person name="Whitehead M."/>
        </authorList>
    </citation>
    <scope>NUCLEOTIDE SEQUENCE</scope>
    <source>
        <strain evidence="1">EGII</strain>
    </source>
</reference>
<dbReference type="Proteomes" id="UP000606786">
    <property type="component" value="Unassembled WGS sequence"/>
</dbReference>
<proteinExistence type="predicted"/>
<gene>
    <name evidence="1" type="ORF">CCAP1982_LOCUS20762</name>
</gene>
<dbReference type="EMBL" id="CAJHJT010000056">
    <property type="protein sequence ID" value="CAD7012655.1"/>
    <property type="molecule type" value="Genomic_DNA"/>
</dbReference>
<dbReference type="AlphaFoldDB" id="A0A811V9W2"/>
<protein>
    <submittedName>
        <fullName evidence="1">(Mediterranean fruit fly) hypothetical protein</fullName>
    </submittedName>
</protein>
<accession>A0A811V9W2</accession>
<name>A0A811V9W2_CERCA</name>
<sequence length="184" mass="21632">MAWSTEAGLIIDLDCVRNRWVFEKDTHRFSIAEEHVPRCAISSTNISITLIRLDKWTRVEPKSQSFEVITPATTATWVYHNNSSHQSNLSSERLRITLTSHRPLLNQQSFDFCFFYKYEVRHLKLTRFQYTCCGEVLLPLFTTKVQVFSAGAEQQRLWEDLREVLLHQKTWLFGCDEELFPPLC</sequence>
<comment type="caution">
    <text evidence="1">The sequence shown here is derived from an EMBL/GenBank/DDBJ whole genome shotgun (WGS) entry which is preliminary data.</text>
</comment>
<evidence type="ECO:0000313" key="1">
    <source>
        <dbReference type="EMBL" id="CAD7012655.1"/>
    </source>
</evidence>
<evidence type="ECO:0000313" key="2">
    <source>
        <dbReference type="Proteomes" id="UP000606786"/>
    </source>
</evidence>
<organism evidence="1 2">
    <name type="scientific">Ceratitis capitata</name>
    <name type="common">Mediterranean fruit fly</name>
    <name type="synonym">Tephritis capitata</name>
    <dbReference type="NCBI Taxonomy" id="7213"/>
    <lineage>
        <taxon>Eukaryota</taxon>
        <taxon>Metazoa</taxon>
        <taxon>Ecdysozoa</taxon>
        <taxon>Arthropoda</taxon>
        <taxon>Hexapoda</taxon>
        <taxon>Insecta</taxon>
        <taxon>Pterygota</taxon>
        <taxon>Neoptera</taxon>
        <taxon>Endopterygota</taxon>
        <taxon>Diptera</taxon>
        <taxon>Brachycera</taxon>
        <taxon>Muscomorpha</taxon>
        <taxon>Tephritoidea</taxon>
        <taxon>Tephritidae</taxon>
        <taxon>Ceratitis</taxon>
        <taxon>Ceratitis</taxon>
    </lineage>
</organism>
<keyword evidence="2" id="KW-1185">Reference proteome</keyword>